<evidence type="ECO:0000259" key="1">
    <source>
        <dbReference type="Pfam" id="PF03061"/>
    </source>
</evidence>
<dbReference type="Gene3D" id="3.10.129.10">
    <property type="entry name" value="Hotdog Thioesterase"/>
    <property type="match status" value="1"/>
</dbReference>
<keyword evidence="3" id="KW-1185">Reference proteome</keyword>
<feature type="domain" description="Thioesterase" evidence="1">
    <location>
        <begin position="116"/>
        <end position="187"/>
    </location>
</feature>
<proteinExistence type="predicted"/>
<evidence type="ECO:0000313" key="3">
    <source>
        <dbReference type="Proteomes" id="UP000298138"/>
    </source>
</evidence>
<gene>
    <name evidence="2" type="ORF">EX30DRAFT_338065</name>
</gene>
<dbReference type="OrthoDB" id="506431at2759"/>
<evidence type="ECO:0000313" key="2">
    <source>
        <dbReference type="EMBL" id="TGZ85736.1"/>
    </source>
</evidence>
<organism evidence="2 3">
    <name type="scientific">Ascodesmis nigricans</name>
    <dbReference type="NCBI Taxonomy" id="341454"/>
    <lineage>
        <taxon>Eukaryota</taxon>
        <taxon>Fungi</taxon>
        <taxon>Dikarya</taxon>
        <taxon>Ascomycota</taxon>
        <taxon>Pezizomycotina</taxon>
        <taxon>Pezizomycetes</taxon>
        <taxon>Pezizales</taxon>
        <taxon>Ascodesmidaceae</taxon>
        <taxon>Ascodesmis</taxon>
    </lineage>
</organism>
<dbReference type="InParanoid" id="A0A4S2N904"/>
<dbReference type="SUPFAM" id="SSF54637">
    <property type="entry name" value="Thioesterase/thiol ester dehydrase-isomerase"/>
    <property type="match status" value="1"/>
</dbReference>
<dbReference type="CDD" id="cd03443">
    <property type="entry name" value="PaaI_thioesterase"/>
    <property type="match status" value="1"/>
</dbReference>
<accession>A0A4S2N904</accession>
<protein>
    <submittedName>
        <fullName evidence="2">Thioesterase/thiol ester dehydrase-isomerase</fullName>
    </submittedName>
</protein>
<dbReference type="InterPro" id="IPR006683">
    <property type="entry name" value="Thioestr_dom"/>
</dbReference>
<dbReference type="Proteomes" id="UP000298138">
    <property type="component" value="Unassembled WGS sequence"/>
</dbReference>
<sequence length="203" mass="22524">MSSNDPPAVPAHISIYDGEKVQDAINRGMTLRPCPKAIEHFRETPLCARYLNNETYTISHPASSFPRNSGEDTFFSMTLNSSTTIRHCVLVFDKSTMDEIIFMASVGRDCNGHPDFAHGGFLCTLMDEVMGYCIGYNSGKSCVTAKLEVAFKRPFKTPGVAVARARVARREGRKWWVTGEILDAEEKIVIQGDALFIEAVPKL</sequence>
<dbReference type="PANTHER" id="PTHR47260:SF3">
    <property type="entry name" value="THIOESTERASE FAMILY PROTEIN (AFU_ORTHOLOGUE AFUA_7G03960)"/>
    <property type="match status" value="1"/>
</dbReference>
<dbReference type="InterPro" id="IPR029069">
    <property type="entry name" value="HotDog_dom_sf"/>
</dbReference>
<dbReference type="PANTHER" id="PTHR47260">
    <property type="entry name" value="UPF0644 PROTEIN PB2B4.06"/>
    <property type="match status" value="1"/>
</dbReference>
<reference evidence="2 3" key="1">
    <citation type="submission" date="2019-04" db="EMBL/GenBank/DDBJ databases">
        <title>Comparative genomics and transcriptomics to analyze fruiting body development in filamentous ascomycetes.</title>
        <authorList>
            <consortium name="DOE Joint Genome Institute"/>
            <person name="Lutkenhaus R."/>
            <person name="Traeger S."/>
            <person name="Breuer J."/>
            <person name="Kuo A."/>
            <person name="Lipzen A."/>
            <person name="Pangilinan J."/>
            <person name="Dilworth D."/>
            <person name="Sandor L."/>
            <person name="Poggeler S."/>
            <person name="Barry K."/>
            <person name="Grigoriev I.V."/>
            <person name="Nowrousian M."/>
        </authorList>
    </citation>
    <scope>NUCLEOTIDE SEQUENCE [LARGE SCALE GENOMIC DNA]</scope>
    <source>
        <strain evidence="2 3">CBS 389.68</strain>
    </source>
</reference>
<dbReference type="STRING" id="341454.A0A4S2N904"/>
<dbReference type="Pfam" id="PF03061">
    <property type="entry name" value="4HBT"/>
    <property type="match status" value="1"/>
</dbReference>
<name>A0A4S2N904_9PEZI</name>
<keyword evidence="2" id="KW-0413">Isomerase</keyword>
<dbReference type="AlphaFoldDB" id="A0A4S2N904"/>
<dbReference type="InterPro" id="IPR052061">
    <property type="entry name" value="PTE-AB_protein"/>
</dbReference>
<dbReference type="GO" id="GO:0016853">
    <property type="term" value="F:isomerase activity"/>
    <property type="evidence" value="ECO:0007669"/>
    <property type="project" value="UniProtKB-KW"/>
</dbReference>
<dbReference type="EMBL" id="ML220112">
    <property type="protein sequence ID" value="TGZ85736.1"/>
    <property type="molecule type" value="Genomic_DNA"/>
</dbReference>